<feature type="compositionally biased region" description="Low complexity" evidence="5">
    <location>
        <begin position="177"/>
        <end position="206"/>
    </location>
</feature>
<dbReference type="SUPFAM" id="SSF48452">
    <property type="entry name" value="TPR-like"/>
    <property type="match status" value="1"/>
</dbReference>
<evidence type="ECO:0000256" key="4">
    <source>
        <dbReference type="ARBA" id="ARBA00040133"/>
    </source>
</evidence>
<keyword evidence="1" id="KW-0677">Repeat</keyword>
<dbReference type="Proteomes" id="UP000287166">
    <property type="component" value="Unassembled WGS sequence"/>
</dbReference>
<accession>A0A401GSQ6</accession>
<evidence type="ECO:0000256" key="3">
    <source>
        <dbReference type="ARBA" id="ARBA00038275"/>
    </source>
</evidence>
<dbReference type="InParanoid" id="A0A401GSQ6"/>
<dbReference type="Gene3D" id="1.25.40.10">
    <property type="entry name" value="Tetratricopeptide repeat domain"/>
    <property type="match status" value="1"/>
</dbReference>
<keyword evidence="8" id="KW-1185">Reference proteome</keyword>
<dbReference type="STRING" id="139825.A0A401GSQ6"/>
<organism evidence="7 8">
    <name type="scientific">Sparassis crispa</name>
    <dbReference type="NCBI Taxonomy" id="139825"/>
    <lineage>
        <taxon>Eukaryota</taxon>
        <taxon>Fungi</taxon>
        <taxon>Dikarya</taxon>
        <taxon>Basidiomycota</taxon>
        <taxon>Agaricomycotina</taxon>
        <taxon>Agaricomycetes</taxon>
        <taxon>Polyporales</taxon>
        <taxon>Sparassidaceae</taxon>
        <taxon>Sparassis</taxon>
    </lineage>
</organism>
<dbReference type="EMBL" id="BFAD01000007">
    <property type="protein sequence ID" value="GBE85271.1"/>
    <property type="molecule type" value="Genomic_DNA"/>
</dbReference>
<name>A0A401GSQ6_9APHY</name>
<dbReference type="OrthoDB" id="629492at2759"/>
<dbReference type="GO" id="GO:0101031">
    <property type="term" value="C:protein folding chaperone complex"/>
    <property type="evidence" value="ECO:0007669"/>
    <property type="project" value="TreeGrafter"/>
</dbReference>
<dbReference type="PANTHER" id="PTHR46423:SF1">
    <property type="entry name" value="RNA POLYMERASE II-ASSOCIATED PROTEIN 3"/>
    <property type="match status" value="1"/>
</dbReference>
<dbReference type="SMART" id="SM00028">
    <property type="entry name" value="TPR"/>
    <property type="match status" value="3"/>
</dbReference>
<comment type="similarity">
    <text evidence="3">Belongs to the RPAP3 family.</text>
</comment>
<dbReference type="RefSeq" id="XP_027616184.1">
    <property type="nucleotide sequence ID" value="XM_027760383.1"/>
</dbReference>
<evidence type="ECO:0000256" key="5">
    <source>
        <dbReference type="SAM" id="MobiDB-lite"/>
    </source>
</evidence>
<feature type="compositionally biased region" description="Low complexity" evidence="5">
    <location>
        <begin position="155"/>
        <end position="164"/>
    </location>
</feature>
<evidence type="ECO:0000313" key="7">
    <source>
        <dbReference type="EMBL" id="GBE85271.1"/>
    </source>
</evidence>
<gene>
    <name evidence="7" type="ORF">SCP_0704580</name>
</gene>
<dbReference type="InterPro" id="IPR051966">
    <property type="entry name" value="RPAP3"/>
</dbReference>
<dbReference type="Pfam" id="PF13877">
    <property type="entry name" value="RPAP3_C"/>
    <property type="match status" value="1"/>
</dbReference>
<sequence length="411" mass="43639">MTTPAAFAAGQAAKDKGNAAFKAGDFADAVGHYSAAMRADARNPTFPLNRAAAYLRLGKNEDAERDCGAVLSLDPRSVKALFRRAQARAALQKLADAQADLEYAVRLEPANDEVKRELKRVDEALQAQKRKKPLRTKPAEVPAVPSAKPTPTKLASTPAKSPAAPKRRRVPIEIVEPQPTSSTAPPAPGPSTSELLTPRSSRMLSASPPPPAPAAAPSPTPKPPGTFQAAKEARAGGPMGGIFRPDGRHTLFGAPAQKQAKENAKEETKASPPPAPAPAVVPTPAAVETPAKSPMTLFAFTRRWDAQKTAEDRWALLNEIPPTGLPALFQASLESAMLAGLLATFRDVLVRGVAQPAQVRAYLLSVARVPRFGTVVLFMGREERAVIGEVWGLVGDAVAEEERERRAWGVS</sequence>
<dbReference type="InterPro" id="IPR011990">
    <property type="entry name" value="TPR-like_helical_dom_sf"/>
</dbReference>
<dbReference type="InterPro" id="IPR019734">
    <property type="entry name" value="TPR_rpt"/>
</dbReference>
<dbReference type="PANTHER" id="PTHR46423">
    <property type="entry name" value="RNA POLYMERASE II-ASSOCIATED PROTEIN 3"/>
    <property type="match status" value="1"/>
</dbReference>
<evidence type="ECO:0000313" key="8">
    <source>
        <dbReference type="Proteomes" id="UP000287166"/>
    </source>
</evidence>
<evidence type="ECO:0000256" key="1">
    <source>
        <dbReference type="ARBA" id="ARBA00022737"/>
    </source>
</evidence>
<keyword evidence="2" id="KW-0802">TPR repeat</keyword>
<feature type="region of interest" description="Disordered" evidence="5">
    <location>
        <begin position="126"/>
        <end position="281"/>
    </location>
</feature>
<protein>
    <recommendedName>
        <fullName evidence="4">RNA polymerase II-associated protein 3</fullName>
    </recommendedName>
</protein>
<feature type="compositionally biased region" description="Basic and acidic residues" evidence="5">
    <location>
        <begin position="259"/>
        <end position="269"/>
    </location>
</feature>
<dbReference type="AlphaFoldDB" id="A0A401GSQ6"/>
<feature type="compositionally biased region" description="Pro residues" evidence="5">
    <location>
        <begin position="271"/>
        <end position="281"/>
    </location>
</feature>
<reference evidence="7 8" key="1">
    <citation type="journal article" date="2018" name="Sci. Rep.">
        <title>Genome sequence of the cauliflower mushroom Sparassis crispa (Hanabiratake) and its association with beneficial usage.</title>
        <authorList>
            <person name="Kiyama R."/>
            <person name="Furutani Y."/>
            <person name="Kawaguchi K."/>
            <person name="Nakanishi T."/>
        </authorList>
    </citation>
    <scope>NUCLEOTIDE SEQUENCE [LARGE SCALE GENOMIC DNA]</scope>
</reference>
<feature type="domain" description="RNA-polymerase II-associated protein 3-like C-terminal" evidence="6">
    <location>
        <begin position="294"/>
        <end position="384"/>
    </location>
</feature>
<dbReference type="InterPro" id="IPR025986">
    <property type="entry name" value="RPAP3-like_C"/>
</dbReference>
<proteinExistence type="inferred from homology"/>
<evidence type="ECO:0000259" key="6">
    <source>
        <dbReference type="Pfam" id="PF13877"/>
    </source>
</evidence>
<comment type="caution">
    <text evidence="7">The sequence shown here is derived from an EMBL/GenBank/DDBJ whole genome shotgun (WGS) entry which is preliminary data.</text>
</comment>
<dbReference type="GeneID" id="38782188"/>
<feature type="compositionally biased region" description="Pro residues" evidence="5">
    <location>
        <begin position="207"/>
        <end position="224"/>
    </location>
</feature>
<evidence type="ECO:0000256" key="2">
    <source>
        <dbReference type="ARBA" id="ARBA00022803"/>
    </source>
</evidence>